<dbReference type="EMBL" id="WBMS02000013">
    <property type="protein sequence ID" value="MWA02345.1"/>
    <property type="molecule type" value="Genomic_DNA"/>
</dbReference>
<name>A0A6I4MBL8_9ACTN</name>
<feature type="compositionally biased region" description="Basic residues" evidence="1">
    <location>
        <begin position="84"/>
        <end position="96"/>
    </location>
</feature>
<protein>
    <submittedName>
        <fullName evidence="4">Superinfection immunity protein</fullName>
    </submittedName>
</protein>
<accession>A0A6I4MBL8</accession>
<dbReference type="EMBL" id="WBMS02000017">
    <property type="protein sequence ID" value="MWA03083.1"/>
    <property type="molecule type" value="Genomic_DNA"/>
</dbReference>
<proteinExistence type="predicted"/>
<dbReference type="Proteomes" id="UP000462055">
    <property type="component" value="Unassembled WGS sequence"/>
</dbReference>
<keyword evidence="2" id="KW-1133">Transmembrane helix</keyword>
<dbReference type="InterPro" id="IPR016410">
    <property type="entry name" value="Phage_imm"/>
</dbReference>
<feature type="region of interest" description="Disordered" evidence="1">
    <location>
        <begin position="71"/>
        <end position="96"/>
    </location>
</feature>
<evidence type="ECO:0000313" key="5">
    <source>
        <dbReference type="Proteomes" id="UP000462055"/>
    </source>
</evidence>
<comment type="caution">
    <text evidence="4">The sequence shown here is derived from an EMBL/GenBank/DDBJ whole genome shotgun (WGS) entry which is preliminary data.</text>
</comment>
<dbReference type="AlphaFoldDB" id="A0A6I4MBL8"/>
<evidence type="ECO:0000313" key="4">
    <source>
        <dbReference type="EMBL" id="MWA03083.1"/>
    </source>
</evidence>
<reference evidence="4 5" key="1">
    <citation type="submission" date="2019-12" db="EMBL/GenBank/DDBJ databases">
        <title>Actinomadura physcomitrii sp. nov., a novel actinomycete isolated from moss [Physcomitrium sphaericum (Ludw) Fuernr].</title>
        <authorList>
            <person name="Zhuang X."/>
        </authorList>
    </citation>
    <scope>NUCLEOTIDE SEQUENCE [LARGE SCALE GENOMIC DNA]</scope>
    <source>
        <strain evidence="4 5">LD22</strain>
    </source>
</reference>
<sequence length="96" mass="10735">MTAIENSPFFWLALIGILVFVSALPTLIAIARGADDISYLILLNVICCATVFGWPIALITAIRWPRRYPRPPAATHRYPPPAAGRHRHTQRRAPYA</sequence>
<evidence type="ECO:0000313" key="3">
    <source>
        <dbReference type="EMBL" id="MWA02345.1"/>
    </source>
</evidence>
<keyword evidence="5" id="KW-1185">Reference proteome</keyword>
<evidence type="ECO:0000256" key="2">
    <source>
        <dbReference type="SAM" id="Phobius"/>
    </source>
</evidence>
<organism evidence="4 5">
    <name type="scientific">Actinomadura physcomitrii</name>
    <dbReference type="NCBI Taxonomy" id="2650748"/>
    <lineage>
        <taxon>Bacteria</taxon>
        <taxon>Bacillati</taxon>
        <taxon>Actinomycetota</taxon>
        <taxon>Actinomycetes</taxon>
        <taxon>Streptosporangiales</taxon>
        <taxon>Thermomonosporaceae</taxon>
        <taxon>Actinomadura</taxon>
    </lineage>
</organism>
<dbReference type="RefSeq" id="WP_151594805.1">
    <property type="nucleotide sequence ID" value="NZ_WBMS02000013.1"/>
</dbReference>
<feature type="transmembrane region" description="Helical" evidence="2">
    <location>
        <begin position="9"/>
        <end position="31"/>
    </location>
</feature>
<keyword evidence="2" id="KW-0472">Membrane</keyword>
<keyword evidence="2" id="KW-0812">Transmembrane</keyword>
<evidence type="ECO:0000256" key="1">
    <source>
        <dbReference type="SAM" id="MobiDB-lite"/>
    </source>
</evidence>
<feature type="transmembrane region" description="Helical" evidence="2">
    <location>
        <begin position="37"/>
        <end position="62"/>
    </location>
</feature>
<dbReference type="Pfam" id="PF14373">
    <property type="entry name" value="Imm_superinfect"/>
    <property type="match status" value="1"/>
</dbReference>
<gene>
    <name evidence="3" type="ORF">F8568_018610</name>
    <name evidence="4" type="ORF">F8568_022440</name>
</gene>